<gene>
    <name evidence="2" type="ORF">CEPIT_LOCUS13150</name>
</gene>
<dbReference type="EMBL" id="CAMAPF010000084">
    <property type="protein sequence ID" value="CAH9095121.1"/>
    <property type="molecule type" value="Genomic_DNA"/>
</dbReference>
<dbReference type="InterPro" id="IPR038765">
    <property type="entry name" value="Papain-like_cys_pep_sf"/>
</dbReference>
<dbReference type="InterPro" id="IPR000668">
    <property type="entry name" value="Peptidase_C1A_C"/>
</dbReference>
<dbReference type="AlphaFoldDB" id="A0AAV0D7U4"/>
<comment type="caution">
    <text evidence="2">The sequence shown here is derived from an EMBL/GenBank/DDBJ whole genome shotgun (WGS) entry which is preliminary data.</text>
</comment>
<dbReference type="Proteomes" id="UP001152523">
    <property type="component" value="Unassembled WGS sequence"/>
</dbReference>
<keyword evidence="3" id="KW-1185">Reference proteome</keyword>
<protein>
    <recommendedName>
        <fullName evidence="1">Peptidase C1A papain C-terminal domain-containing protein</fullName>
    </recommendedName>
</protein>
<accession>A0AAV0D7U4</accession>
<dbReference type="GO" id="GO:0008234">
    <property type="term" value="F:cysteine-type peptidase activity"/>
    <property type="evidence" value="ECO:0007669"/>
    <property type="project" value="InterPro"/>
</dbReference>
<dbReference type="Pfam" id="PF00112">
    <property type="entry name" value="Peptidase_C1"/>
    <property type="match status" value="1"/>
</dbReference>
<dbReference type="SUPFAM" id="SSF54001">
    <property type="entry name" value="Cysteine proteinases"/>
    <property type="match status" value="1"/>
</dbReference>
<organism evidence="2 3">
    <name type="scientific">Cuscuta epithymum</name>
    <dbReference type="NCBI Taxonomy" id="186058"/>
    <lineage>
        <taxon>Eukaryota</taxon>
        <taxon>Viridiplantae</taxon>
        <taxon>Streptophyta</taxon>
        <taxon>Embryophyta</taxon>
        <taxon>Tracheophyta</taxon>
        <taxon>Spermatophyta</taxon>
        <taxon>Magnoliopsida</taxon>
        <taxon>eudicotyledons</taxon>
        <taxon>Gunneridae</taxon>
        <taxon>Pentapetalae</taxon>
        <taxon>asterids</taxon>
        <taxon>lamiids</taxon>
        <taxon>Solanales</taxon>
        <taxon>Convolvulaceae</taxon>
        <taxon>Cuscuteae</taxon>
        <taxon>Cuscuta</taxon>
        <taxon>Cuscuta subgen. Cuscuta</taxon>
    </lineage>
</organism>
<proteinExistence type="predicted"/>
<evidence type="ECO:0000259" key="1">
    <source>
        <dbReference type="Pfam" id="PF00112"/>
    </source>
</evidence>
<dbReference type="GO" id="GO:0006508">
    <property type="term" value="P:proteolysis"/>
    <property type="evidence" value="ECO:0007669"/>
    <property type="project" value="InterPro"/>
</dbReference>
<name>A0AAV0D7U4_9ASTE</name>
<evidence type="ECO:0000313" key="2">
    <source>
        <dbReference type="EMBL" id="CAH9095121.1"/>
    </source>
</evidence>
<evidence type="ECO:0000313" key="3">
    <source>
        <dbReference type="Proteomes" id="UP001152523"/>
    </source>
</evidence>
<sequence length="137" mass="15496">MKNYGVTAKSEYDERAEIEENVNIQQMTRYRPMTITNIVNSPNLKKELRMYPLVGVMAAGETLYDYKCNDIYALKGPADHAVILTGYGVVGKQPVFEFKNSWGPDWGSKGYGLIHCDAILDIWKPSNIDVVMPDEET</sequence>
<feature type="domain" description="Peptidase C1A papain C-terminal" evidence="1">
    <location>
        <begin position="20"/>
        <end position="115"/>
    </location>
</feature>
<dbReference type="Gene3D" id="3.90.70.10">
    <property type="entry name" value="Cysteine proteinases"/>
    <property type="match status" value="1"/>
</dbReference>
<reference evidence="2" key="1">
    <citation type="submission" date="2022-07" db="EMBL/GenBank/DDBJ databases">
        <authorList>
            <person name="Macas J."/>
            <person name="Novak P."/>
            <person name="Neumann P."/>
        </authorList>
    </citation>
    <scope>NUCLEOTIDE SEQUENCE</scope>
</reference>